<feature type="transmembrane region" description="Helical" evidence="1">
    <location>
        <begin position="58"/>
        <end position="81"/>
    </location>
</feature>
<sequence>MRETPLSHIVSGIYSQSVAILVAGVAVVAAYLGGGEQPFRTLDALICQAPEWLSIERMVAYGVHFVEIAFSALALSYMAYSRNVIRTRSKLPGIFFVLFCCSYPACFLEPLSGTFMAVILAVVFLILFSPSTEFRLPLHLYVVSFLFSAAGVLYPSLFLYIPVIWLGSAKMASFGFKCLLASLLGIITPFWLLGAAQVIWDFSFCFQHFVDHFYPLQLIDYRHLSFPLVYTAVIALIGFFCWARNTVLQYEDKIITRIYNGMINLLFFYTLVLICLNSRGFPVYLPILTVCVSLQAAHCFTHVQGRQGVFWFYLIITVFILFFLWNLFQNLVTGAI</sequence>
<name>A0A9D1SCJ9_9BACT</name>
<evidence type="ECO:0000313" key="2">
    <source>
        <dbReference type="EMBL" id="HIU55130.1"/>
    </source>
</evidence>
<feature type="transmembrane region" description="Helical" evidence="1">
    <location>
        <begin position="254"/>
        <end position="274"/>
    </location>
</feature>
<feature type="transmembrane region" description="Helical" evidence="1">
    <location>
        <begin position="224"/>
        <end position="242"/>
    </location>
</feature>
<keyword evidence="1" id="KW-1133">Transmembrane helix</keyword>
<evidence type="ECO:0000256" key="1">
    <source>
        <dbReference type="SAM" id="Phobius"/>
    </source>
</evidence>
<protein>
    <submittedName>
        <fullName evidence="2">Uncharacterized protein</fullName>
    </submittedName>
</protein>
<feature type="transmembrane region" description="Helical" evidence="1">
    <location>
        <begin position="178"/>
        <end position="200"/>
    </location>
</feature>
<feature type="transmembrane region" description="Helical" evidence="1">
    <location>
        <begin position="309"/>
        <end position="328"/>
    </location>
</feature>
<feature type="transmembrane region" description="Helical" evidence="1">
    <location>
        <begin position="12"/>
        <end position="32"/>
    </location>
</feature>
<evidence type="ECO:0000313" key="3">
    <source>
        <dbReference type="Proteomes" id="UP000824112"/>
    </source>
</evidence>
<accession>A0A9D1SCJ9</accession>
<dbReference type="AlphaFoldDB" id="A0A9D1SCJ9"/>
<feature type="transmembrane region" description="Helical" evidence="1">
    <location>
        <begin position="138"/>
        <end position="166"/>
    </location>
</feature>
<dbReference type="EMBL" id="DVNA01000111">
    <property type="protein sequence ID" value="HIU55130.1"/>
    <property type="molecule type" value="Genomic_DNA"/>
</dbReference>
<organism evidence="2 3">
    <name type="scientific">Candidatus Gallibacteroides avistercoris</name>
    <dbReference type="NCBI Taxonomy" id="2840833"/>
    <lineage>
        <taxon>Bacteria</taxon>
        <taxon>Pseudomonadati</taxon>
        <taxon>Bacteroidota</taxon>
        <taxon>Bacteroidia</taxon>
        <taxon>Bacteroidales</taxon>
        <taxon>Bacteroidaceae</taxon>
        <taxon>Bacteroidaceae incertae sedis</taxon>
        <taxon>Candidatus Gallibacteroides</taxon>
    </lineage>
</organism>
<proteinExistence type="predicted"/>
<dbReference type="Proteomes" id="UP000824112">
    <property type="component" value="Unassembled WGS sequence"/>
</dbReference>
<comment type="caution">
    <text evidence="2">The sequence shown here is derived from an EMBL/GenBank/DDBJ whole genome shotgun (WGS) entry which is preliminary data.</text>
</comment>
<reference evidence="2" key="2">
    <citation type="journal article" date="2021" name="PeerJ">
        <title>Extensive microbial diversity within the chicken gut microbiome revealed by metagenomics and culture.</title>
        <authorList>
            <person name="Gilroy R."/>
            <person name="Ravi A."/>
            <person name="Getino M."/>
            <person name="Pursley I."/>
            <person name="Horton D.L."/>
            <person name="Alikhan N.F."/>
            <person name="Baker D."/>
            <person name="Gharbi K."/>
            <person name="Hall N."/>
            <person name="Watson M."/>
            <person name="Adriaenssens E.M."/>
            <person name="Foster-Nyarko E."/>
            <person name="Jarju S."/>
            <person name="Secka A."/>
            <person name="Antonio M."/>
            <person name="Oren A."/>
            <person name="Chaudhuri R.R."/>
            <person name="La Ragione R."/>
            <person name="Hildebrand F."/>
            <person name="Pallen M.J."/>
        </authorList>
    </citation>
    <scope>NUCLEOTIDE SEQUENCE</scope>
    <source>
        <strain evidence="2">CHK158-818</strain>
    </source>
</reference>
<reference evidence="2" key="1">
    <citation type="submission" date="2020-10" db="EMBL/GenBank/DDBJ databases">
        <authorList>
            <person name="Gilroy R."/>
        </authorList>
    </citation>
    <scope>NUCLEOTIDE SEQUENCE</scope>
    <source>
        <strain evidence="2">CHK158-818</strain>
    </source>
</reference>
<keyword evidence="1" id="KW-0472">Membrane</keyword>
<keyword evidence="1" id="KW-0812">Transmembrane</keyword>
<gene>
    <name evidence="2" type="ORF">IAB03_04890</name>
</gene>
<feature type="transmembrane region" description="Helical" evidence="1">
    <location>
        <begin position="93"/>
        <end position="126"/>
    </location>
</feature>